<evidence type="ECO:0000256" key="4">
    <source>
        <dbReference type="ARBA" id="ARBA00022692"/>
    </source>
</evidence>
<feature type="compositionally biased region" description="Polar residues" evidence="9">
    <location>
        <begin position="47"/>
        <end position="58"/>
    </location>
</feature>
<dbReference type="PANTHER" id="PTHR28259:SF1">
    <property type="entry name" value="FLUORIDE EXPORT PROTEIN 1-RELATED"/>
    <property type="match status" value="1"/>
</dbReference>
<feature type="transmembrane region" description="Helical" evidence="10">
    <location>
        <begin position="561"/>
        <end position="582"/>
    </location>
</feature>
<evidence type="ECO:0000256" key="8">
    <source>
        <dbReference type="ARBA" id="ARBA00035585"/>
    </source>
</evidence>
<feature type="transmembrane region" description="Helical" evidence="10">
    <location>
        <begin position="520"/>
        <end position="549"/>
    </location>
</feature>
<evidence type="ECO:0000256" key="3">
    <source>
        <dbReference type="ARBA" id="ARBA00022475"/>
    </source>
</evidence>
<feature type="transmembrane region" description="Helical" evidence="10">
    <location>
        <begin position="325"/>
        <end position="346"/>
    </location>
</feature>
<feature type="transmembrane region" description="Helical" evidence="10">
    <location>
        <begin position="234"/>
        <end position="254"/>
    </location>
</feature>
<dbReference type="AlphaFoldDB" id="A0A9Q9DV87"/>
<comment type="catalytic activity">
    <reaction evidence="8">
        <text>fluoride(in) = fluoride(out)</text>
        <dbReference type="Rhea" id="RHEA:76159"/>
        <dbReference type="ChEBI" id="CHEBI:17051"/>
    </reaction>
    <physiologicalReaction direction="left-to-right" evidence="8">
        <dbReference type="Rhea" id="RHEA:76160"/>
    </physiologicalReaction>
</comment>
<dbReference type="PANTHER" id="PTHR28259">
    <property type="entry name" value="FLUORIDE EXPORT PROTEIN 1-RELATED"/>
    <property type="match status" value="1"/>
</dbReference>
<evidence type="ECO:0000313" key="11">
    <source>
        <dbReference type="EMBL" id="USP81863.1"/>
    </source>
</evidence>
<feature type="transmembrane region" description="Helical" evidence="10">
    <location>
        <begin position="266"/>
        <end position="284"/>
    </location>
</feature>
<accession>A0A9Q9DV87</accession>
<keyword evidence="12" id="KW-1185">Reference proteome</keyword>
<feature type="transmembrane region" description="Helical" evidence="10">
    <location>
        <begin position="433"/>
        <end position="451"/>
    </location>
</feature>
<evidence type="ECO:0000256" key="1">
    <source>
        <dbReference type="ARBA" id="ARBA00002598"/>
    </source>
</evidence>
<evidence type="ECO:0000256" key="2">
    <source>
        <dbReference type="ARBA" id="ARBA00004651"/>
    </source>
</evidence>
<dbReference type="GO" id="GO:1903425">
    <property type="term" value="F:fluoride transmembrane transporter activity"/>
    <property type="evidence" value="ECO:0007669"/>
    <property type="project" value="TreeGrafter"/>
</dbReference>
<feature type="region of interest" description="Disordered" evidence="9">
    <location>
        <begin position="1"/>
        <end position="117"/>
    </location>
</feature>
<name>A0A9Q9DV87_CURCL</name>
<comment type="similarity">
    <text evidence="7">Belongs to the fluoride channel Fluc/FEX (TC 1.A.43) family.</text>
</comment>
<reference evidence="11" key="1">
    <citation type="submission" date="2021-12" db="EMBL/GenBank/DDBJ databases">
        <title>Curvularia clavata genome.</title>
        <authorList>
            <person name="Cao Y."/>
        </authorList>
    </citation>
    <scope>NUCLEOTIDE SEQUENCE</scope>
    <source>
        <strain evidence="11">Yc1106</strain>
    </source>
</reference>
<gene>
    <name evidence="11" type="ORF">yc1106_09137</name>
</gene>
<keyword evidence="3" id="KW-1003">Cell membrane</keyword>
<evidence type="ECO:0000256" key="6">
    <source>
        <dbReference type="ARBA" id="ARBA00023136"/>
    </source>
</evidence>
<comment type="function">
    <text evidence="1">Fluoride channel required for the rapid expulsion of cytoplasmic fluoride.</text>
</comment>
<sequence length="595" mass="64454">MADHAATASPTTIVGDDDGPTKRETHYNNQRSSLRSSLLWEEPSAGPRSQSQTHSSAARINDLDFDDIDPSPPSPGSTASPAPNIPYARDRHRTDSGSKWKDRSSSKHTSRTTADYQLDKAHEAGDFLVPGSWLHVYTDAARAPDSPASLRKPRRQNAEADAEHVTPSPLRAHPSSTLSLPPQHLAPGPGSTSQLSITALPSMSPEKQDDYADLYMRSRPTPGARRASRLATELYTVSYLIFFSIWGTLARLGLQALTFYSGTPLTFSELWANVAGTLIMGFLAEDRRLFAAEWGYGGDSLPEPPDEPARRHAERARHGRVKKTVPMYIGLATGFCGSFTSFSSFIRDIFLALSNDLKAPVSHPYPANAQLPSPGNLVPRNGGYSFLALCATIIITIATCYCALHVGAHLALALDRITPTLSFRLTRRVVDPIFVVLGWGVWIGAVIMAVIPPKDAWRSQALFACVFAPIGCLLRYYVSIYLNPINPSFPVGTFTVNVFGTAVIGMAYDLQHVSLSTTGLVGGGLIGCQVLQGIMDGLCGCLTTVSTWIVEIDALKRKAAYVYASLSVVTAFSLLLIIMGSVRWTEGWEAILCAT</sequence>
<evidence type="ECO:0000313" key="12">
    <source>
        <dbReference type="Proteomes" id="UP001056012"/>
    </source>
</evidence>
<comment type="subcellular location">
    <subcellularLocation>
        <location evidence="2">Cell membrane</location>
        <topology evidence="2">Multi-pass membrane protein</topology>
    </subcellularLocation>
</comment>
<keyword evidence="6 10" id="KW-0472">Membrane</keyword>
<feature type="transmembrane region" description="Helical" evidence="10">
    <location>
        <begin position="457"/>
        <end position="477"/>
    </location>
</feature>
<feature type="compositionally biased region" description="Basic and acidic residues" evidence="9">
    <location>
        <begin position="88"/>
        <end position="105"/>
    </location>
</feature>
<proteinExistence type="inferred from homology"/>
<dbReference type="InterPro" id="IPR003691">
    <property type="entry name" value="FluC"/>
</dbReference>
<keyword evidence="4 10" id="KW-0812">Transmembrane</keyword>
<dbReference type="Proteomes" id="UP001056012">
    <property type="component" value="Chromosome 7"/>
</dbReference>
<dbReference type="VEuPathDB" id="FungiDB:yc1106_09137"/>
<dbReference type="EMBL" id="CP089280">
    <property type="protein sequence ID" value="USP81863.1"/>
    <property type="molecule type" value="Genomic_DNA"/>
</dbReference>
<feature type="region of interest" description="Disordered" evidence="9">
    <location>
        <begin position="142"/>
        <end position="197"/>
    </location>
</feature>
<evidence type="ECO:0000256" key="5">
    <source>
        <dbReference type="ARBA" id="ARBA00022989"/>
    </source>
</evidence>
<evidence type="ECO:0000256" key="10">
    <source>
        <dbReference type="SAM" id="Phobius"/>
    </source>
</evidence>
<dbReference type="Pfam" id="PF02537">
    <property type="entry name" value="CRCB"/>
    <property type="match status" value="2"/>
</dbReference>
<evidence type="ECO:0000256" key="7">
    <source>
        <dbReference type="ARBA" id="ARBA00035120"/>
    </source>
</evidence>
<feature type="transmembrane region" description="Helical" evidence="10">
    <location>
        <begin position="386"/>
        <end position="412"/>
    </location>
</feature>
<feature type="transmembrane region" description="Helical" evidence="10">
    <location>
        <begin position="489"/>
        <end position="508"/>
    </location>
</feature>
<dbReference type="OrthoDB" id="409792at2759"/>
<organism evidence="11 12">
    <name type="scientific">Curvularia clavata</name>
    <dbReference type="NCBI Taxonomy" id="95742"/>
    <lineage>
        <taxon>Eukaryota</taxon>
        <taxon>Fungi</taxon>
        <taxon>Dikarya</taxon>
        <taxon>Ascomycota</taxon>
        <taxon>Pezizomycotina</taxon>
        <taxon>Dothideomycetes</taxon>
        <taxon>Pleosporomycetidae</taxon>
        <taxon>Pleosporales</taxon>
        <taxon>Pleosporineae</taxon>
        <taxon>Pleosporaceae</taxon>
        <taxon>Curvularia</taxon>
    </lineage>
</organism>
<evidence type="ECO:0000256" key="9">
    <source>
        <dbReference type="SAM" id="MobiDB-lite"/>
    </source>
</evidence>
<dbReference type="GO" id="GO:0005886">
    <property type="term" value="C:plasma membrane"/>
    <property type="evidence" value="ECO:0007669"/>
    <property type="project" value="UniProtKB-SubCell"/>
</dbReference>
<protein>
    <submittedName>
        <fullName evidence="11">Fluoride export protein 1</fullName>
    </submittedName>
</protein>
<keyword evidence="5 10" id="KW-1133">Transmembrane helix</keyword>